<evidence type="ECO:0000259" key="4">
    <source>
        <dbReference type="PROSITE" id="PS01124"/>
    </source>
</evidence>
<dbReference type="PANTHER" id="PTHR43280:SF32">
    <property type="entry name" value="TRANSCRIPTIONAL REGULATORY PROTEIN"/>
    <property type="match status" value="1"/>
</dbReference>
<dbReference type="InterPro" id="IPR018060">
    <property type="entry name" value="HTH_AraC"/>
</dbReference>
<evidence type="ECO:0000256" key="2">
    <source>
        <dbReference type="ARBA" id="ARBA00023125"/>
    </source>
</evidence>
<evidence type="ECO:0000313" key="6">
    <source>
        <dbReference type="Proteomes" id="UP001255185"/>
    </source>
</evidence>
<evidence type="ECO:0000313" key="5">
    <source>
        <dbReference type="EMBL" id="MDR6967756.1"/>
    </source>
</evidence>
<dbReference type="RefSeq" id="WP_310026039.1">
    <property type="nucleotide sequence ID" value="NZ_JAVDVI010000006.1"/>
</dbReference>
<organism evidence="5 6">
    <name type="scientific">Flavobacterium arsenatis</name>
    <dbReference type="NCBI Taxonomy" id="1484332"/>
    <lineage>
        <taxon>Bacteria</taxon>
        <taxon>Pseudomonadati</taxon>
        <taxon>Bacteroidota</taxon>
        <taxon>Flavobacteriia</taxon>
        <taxon>Flavobacteriales</taxon>
        <taxon>Flavobacteriaceae</taxon>
        <taxon>Flavobacterium</taxon>
    </lineage>
</organism>
<dbReference type="InterPro" id="IPR009057">
    <property type="entry name" value="Homeodomain-like_sf"/>
</dbReference>
<keyword evidence="1" id="KW-0805">Transcription regulation</keyword>
<dbReference type="PROSITE" id="PS01124">
    <property type="entry name" value="HTH_ARAC_FAMILY_2"/>
    <property type="match status" value="1"/>
</dbReference>
<dbReference type="Pfam" id="PF12833">
    <property type="entry name" value="HTH_18"/>
    <property type="match status" value="1"/>
</dbReference>
<gene>
    <name evidence="5" type="ORF">J2X31_001768</name>
</gene>
<dbReference type="EMBL" id="JAVDVI010000006">
    <property type="protein sequence ID" value="MDR6967756.1"/>
    <property type="molecule type" value="Genomic_DNA"/>
</dbReference>
<reference evidence="5 6" key="1">
    <citation type="submission" date="2023-07" db="EMBL/GenBank/DDBJ databases">
        <title>Sorghum-associated microbial communities from plants grown in Nebraska, USA.</title>
        <authorList>
            <person name="Schachtman D."/>
        </authorList>
    </citation>
    <scope>NUCLEOTIDE SEQUENCE [LARGE SCALE GENOMIC DNA]</scope>
    <source>
        <strain evidence="5 6">3773</strain>
    </source>
</reference>
<name>A0ABU1TP60_9FLAO</name>
<dbReference type="InterPro" id="IPR037923">
    <property type="entry name" value="HTH-like"/>
</dbReference>
<keyword evidence="3" id="KW-0804">Transcription</keyword>
<comment type="caution">
    <text evidence="5">The sequence shown here is derived from an EMBL/GenBank/DDBJ whole genome shotgun (WGS) entry which is preliminary data.</text>
</comment>
<dbReference type="Proteomes" id="UP001255185">
    <property type="component" value="Unassembled WGS sequence"/>
</dbReference>
<dbReference type="SUPFAM" id="SSF51215">
    <property type="entry name" value="Regulatory protein AraC"/>
    <property type="match status" value="1"/>
</dbReference>
<dbReference type="SMART" id="SM00342">
    <property type="entry name" value="HTH_ARAC"/>
    <property type="match status" value="1"/>
</dbReference>
<dbReference type="SUPFAM" id="SSF46689">
    <property type="entry name" value="Homeodomain-like"/>
    <property type="match status" value="1"/>
</dbReference>
<dbReference type="Gene3D" id="1.10.10.60">
    <property type="entry name" value="Homeodomain-like"/>
    <property type="match status" value="1"/>
</dbReference>
<evidence type="ECO:0000256" key="1">
    <source>
        <dbReference type="ARBA" id="ARBA00023015"/>
    </source>
</evidence>
<keyword evidence="6" id="KW-1185">Reference proteome</keyword>
<keyword evidence="2" id="KW-0238">DNA-binding</keyword>
<dbReference type="PANTHER" id="PTHR43280">
    <property type="entry name" value="ARAC-FAMILY TRANSCRIPTIONAL REGULATOR"/>
    <property type="match status" value="1"/>
</dbReference>
<sequence length="306" mass="35454">MKKTNSSPYVFESISDLHRVLELPKPEHPLVSVINMEDIRCHFDDNYKSVVYNFYSICIKKNFKGTMKYGQSYYDFDEGTMTFFSPGQVISTVVDEDLALNGYWLILHPDFIRNYTLGKNIKNFGYFSYATNEALHLSEKEEAMITRIMKDIEKEYRSVIDSFSQDVIVSHTELLLNYCNRFYNRQFITRKTINSDLLIQLEEILTDYFNGDKVQQFGLPTVQYLAEQLNISSNYLSDMLRNLTGQNAQQHIHGKLIEKAKEILTTTSLSVGEIAFSLGFEHPQSFSKLFKSKTNVSPLAFRSSFN</sequence>
<protein>
    <submittedName>
        <fullName evidence="5">AraC-like DNA-binding protein</fullName>
    </submittedName>
</protein>
<accession>A0ABU1TP60</accession>
<evidence type="ECO:0000256" key="3">
    <source>
        <dbReference type="ARBA" id="ARBA00023163"/>
    </source>
</evidence>
<proteinExistence type="predicted"/>
<feature type="domain" description="HTH araC/xylS-type" evidence="4">
    <location>
        <begin position="203"/>
        <end position="304"/>
    </location>
</feature>